<evidence type="ECO:0000313" key="9">
    <source>
        <dbReference type="EMBL" id="KAJ8453680.1"/>
    </source>
</evidence>
<dbReference type="Proteomes" id="UP001215151">
    <property type="component" value="Unassembled WGS sequence"/>
</dbReference>
<evidence type="ECO:0000256" key="4">
    <source>
        <dbReference type="ARBA" id="ARBA00022801"/>
    </source>
</evidence>
<comment type="cofactor">
    <cofactor evidence="1">
        <name>Mg(2+)</name>
        <dbReference type="ChEBI" id="CHEBI:18420"/>
    </cofactor>
</comment>
<organism evidence="9 10">
    <name type="scientific">Trametes cubensis</name>
    <dbReference type="NCBI Taxonomy" id="1111947"/>
    <lineage>
        <taxon>Eukaryota</taxon>
        <taxon>Fungi</taxon>
        <taxon>Dikarya</taxon>
        <taxon>Basidiomycota</taxon>
        <taxon>Agaricomycotina</taxon>
        <taxon>Agaricomycetes</taxon>
        <taxon>Polyporales</taxon>
        <taxon>Polyporaceae</taxon>
        <taxon>Trametes</taxon>
    </lineage>
</organism>
<keyword evidence="5" id="KW-0460">Magnesium</keyword>
<dbReference type="GO" id="GO:0003906">
    <property type="term" value="F:DNA-(apurinic or apyrimidinic site) endonuclease activity"/>
    <property type="evidence" value="ECO:0007669"/>
    <property type="project" value="TreeGrafter"/>
</dbReference>
<comment type="similarity">
    <text evidence="2">Belongs to the DNA repair enzymes AP/ExoA family.</text>
</comment>
<dbReference type="Pfam" id="PF03372">
    <property type="entry name" value="Exo_endo_phos"/>
    <property type="match status" value="1"/>
</dbReference>
<dbReference type="InterPro" id="IPR036691">
    <property type="entry name" value="Endo/exonu/phosph_ase_sf"/>
</dbReference>
<evidence type="ECO:0000259" key="8">
    <source>
        <dbReference type="Pfam" id="PF03372"/>
    </source>
</evidence>
<evidence type="ECO:0000313" key="10">
    <source>
        <dbReference type="Proteomes" id="UP001215151"/>
    </source>
</evidence>
<evidence type="ECO:0000256" key="2">
    <source>
        <dbReference type="ARBA" id="ARBA00007092"/>
    </source>
</evidence>
<dbReference type="PANTHER" id="PTHR22748:SF26">
    <property type="entry name" value="ENDONUCLEASE_EXONUCLEASE_PHOSPHATASE DOMAIN-CONTAINING PROTEIN"/>
    <property type="match status" value="1"/>
</dbReference>
<comment type="caution">
    <text evidence="9">The sequence shown here is derived from an EMBL/GenBank/DDBJ whole genome shotgun (WGS) entry which is preliminary data.</text>
</comment>
<gene>
    <name evidence="9" type="ORF">ONZ51_g13463</name>
</gene>
<keyword evidence="4" id="KW-0378">Hydrolase</keyword>
<keyword evidence="3" id="KW-0479">Metal-binding</keyword>
<evidence type="ECO:0000256" key="1">
    <source>
        <dbReference type="ARBA" id="ARBA00001946"/>
    </source>
</evidence>
<feature type="region of interest" description="Disordered" evidence="7">
    <location>
        <begin position="1"/>
        <end position="25"/>
    </location>
</feature>
<feature type="coiled-coil region" evidence="6">
    <location>
        <begin position="344"/>
        <end position="413"/>
    </location>
</feature>
<evidence type="ECO:0000256" key="5">
    <source>
        <dbReference type="ARBA" id="ARBA00022842"/>
    </source>
</evidence>
<dbReference type="AlphaFoldDB" id="A0AAD7TGH8"/>
<dbReference type="GO" id="GO:0008311">
    <property type="term" value="F:double-stranded DNA 3'-5' DNA exonuclease activity"/>
    <property type="evidence" value="ECO:0007669"/>
    <property type="project" value="TreeGrafter"/>
</dbReference>
<feature type="domain" description="Endonuclease/exonuclease/phosphatase" evidence="8">
    <location>
        <begin position="36"/>
        <end position="253"/>
    </location>
</feature>
<dbReference type="GO" id="GO:0046872">
    <property type="term" value="F:metal ion binding"/>
    <property type="evidence" value="ECO:0007669"/>
    <property type="project" value="UniProtKB-KW"/>
</dbReference>
<evidence type="ECO:0000256" key="6">
    <source>
        <dbReference type="SAM" id="Coils"/>
    </source>
</evidence>
<keyword evidence="6" id="KW-0175">Coiled coil</keyword>
<protein>
    <recommendedName>
        <fullName evidence="8">Endonuclease/exonuclease/phosphatase domain-containing protein</fullName>
    </recommendedName>
</protein>
<dbReference type="GO" id="GO:0008081">
    <property type="term" value="F:phosphoric diester hydrolase activity"/>
    <property type="evidence" value="ECO:0007669"/>
    <property type="project" value="TreeGrafter"/>
</dbReference>
<dbReference type="InterPro" id="IPR004808">
    <property type="entry name" value="AP_endonuc_1"/>
</dbReference>
<dbReference type="SUPFAM" id="SSF56219">
    <property type="entry name" value="DNase I-like"/>
    <property type="match status" value="1"/>
</dbReference>
<sequence length="528" mass="59227">MTGQVPRGPTGHAPQSERLAGQARSRFKNKAHLRIASLNIRGFGAGADHSQSPKWMKINQLVRENRIAILAVQETHLNRPRVDALDDLFGDLLVIEHSPDPTNPTGARGVAFVLNKRMIKTPRYTVKEVVPGRAILLDLQWTDARNVRILNVYGPNVPADNSRFWTDLQDADLGRIDLLLGDFNIVKRRIDRIPLRADDPNAVAALTSLATHLSVHDGWRSTHGDDKAFTYMHGSTTSQSRLDRIYIRNAIRKDADNWDIRETGVGTDHAMPFVDLADRRAPFVARGRWTMPKHLLKDQPMITTMRELATKLTSDLRAITERTASHNPQTVFARFKADLAAAAKARAKAKVPKMERRLEALRADRKATLDRLKNLEAAINVPSTKVHANGGSIADLHRHAAIMQERIADLETKRFEFARKAVAVNALTHGNSLTKKWIRANYTPPDFEESGIRELRENGSDPPRYTNNSKRMAEIVRDFYNDLQGVDPLPDGVCHHDLIEAALEPMTARLPNTDKAKLARKLTKAEVC</sequence>
<name>A0AAD7TGH8_9APHY</name>
<keyword evidence="10" id="KW-1185">Reference proteome</keyword>
<dbReference type="EMBL" id="JAPEVG010001203">
    <property type="protein sequence ID" value="KAJ8453680.1"/>
    <property type="molecule type" value="Genomic_DNA"/>
</dbReference>
<dbReference type="PANTHER" id="PTHR22748">
    <property type="entry name" value="AP ENDONUCLEASE"/>
    <property type="match status" value="1"/>
</dbReference>
<proteinExistence type="inferred from homology"/>
<dbReference type="GO" id="GO:0005634">
    <property type="term" value="C:nucleus"/>
    <property type="evidence" value="ECO:0007669"/>
    <property type="project" value="TreeGrafter"/>
</dbReference>
<evidence type="ECO:0000256" key="7">
    <source>
        <dbReference type="SAM" id="MobiDB-lite"/>
    </source>
</evidence>
<dbReference type="GO" id="GO:0006284">
    <property type="term" value="P:base-excision repair"/>
    <property type="evidence" value="ECO:0007669"/>
    <property type="project" value="TreeGrafter"/>
</dbReference>
<reference evidence="9" key="1">
    <citation type="submission" date="2022-11" db="EMBL/GenBank/DDBJ databases">
        <title>Genome Sequence of Cubamyces cubensis.</title>
        <authorList>
            <person name="Buettner E."/>
        </authorList>
    </citation>
    <scope>NUCLEOTIDE SEQUENCE</scope>
    <source>
        <strain evidence="9">MPL-01</strain>
    </source>
</reference>
<accession>A0AAD7TGH8</accession>
<dbReference type="Gene3D" id="3.60.10.10">
    <property type="entry name" value="Endonuclease/exonuclease/phosphatase"/>
    <property type="match status" value="1"/>
</dbReference>
<dbReference type="InterPro" id="IPR005135">
    <property type="entry name" value="Endo/exonuclease/phosphatase"/>
</dbReference>
<evidence type="ECO:0000256" key="3">
    <source>
        <dbReference type="ARBA" id="ARBA00022723"/>
    </source>
</evidence>